<feature type="region of interest" description="Disordered" evidence="1">
    <location>
        <begin position="29"/>
        <end position="59"/>
    </location>
</feature>
<reference evidence="3 4" key="1">
    <citation type="submission" date="2016-10" db="EMBL/GenBank/DDBJ databases">
        <authorList>
            <person name="de Groot N.N."/>
        </authorList>
    </citation>
    <scope>NUCLEOTIDE SEQUENCE [LARGE SCALE GENOMIC DNA]</scope>
    <source>
        <strain evidence="3 4">DSM 44637</strain>
    </source>
</reference>
<dbReference type="STRING" id="112413.SAMN05421854_104581"/>
<sequence length="280" mass="28892">MTKPKLLVLAAAVVVAAAGITAVVLSSPAAGPAAKPCDIPSSVPERPVPATTAPGGGGIEVAEKGVSSTGLASMGAVLRNTSNHIAYRTKAKLNVSLILDGIRQSLDGSQLTMEIPIVLPGQQVGLGRPLINLNANDKVASADVDVQTTTWLPSGALGAFTPPADTYESTSRATASPPADAIRYRETSTNCRALATRRTAVIFRDATGAIVGGDLVPPDGKGNPAGTTQQPPASPSCSPGERSTWIVPLQNIPHRTDDHRTVLYSYCDLNTPPTDINNTF</sequence>
<feature type="signal peptide" evidence="2">
    <location>
        <begin position="1"/>
        <end position="29"/>
    </location>
</feature>
<evidence type="ECO:0000256" key="1">
    <source>
        <dbReference type="SAM" id="MobiDB-lite"/>
    </source>
</evidence>
<keyword evidence="2" id="KW-0732">Signal</keyword>
<organism evidence="3 4">
    <name type="scientific">Amycolatopsis rubida</name>
    <dbReference type="NCBI Taxonomy" id="112413"/>
    <lineage>
        <taxon>Bacteria</taxon>
        <taxon>Bacillati</taxon>
        <taxon>Actinomycetota</taxon>
        <taxon>Actinomycetes</taxon>
        <taxon>Pseudonocardiales</taxon>
        <taxon>Pseudonocardiaceae</taxon>
        <taxon>Amycolatopsis</taxon>
    </lineage>
</organism>
<name>A0A1I5NZ69_9PSEU</name>
<feature type="region of interest" description="Disordered" evidence="1">
    <location>
        <begin position="213"/>
        <end position="242"/>
    </location>
</feature>
<accession>A0A1I5NZ69</accession>
<dbReference type="AlphaFoldDB" id="A0A1I5NZ69"/>
<feature type="compositionally biased region" description="Polar residues" evidence="1">
    <location>
        <begin position="225"/>
        <end position="237"/>
    </location>
</feature>
<evidence type="ECO:0000256" key="2">
    <source>
        <dbReference type="SAM" id="SignalP"/>
    </source>
</evidence>
<protein>
    <submittedName>
        <fullName evidence="3">Uncharacterized protein</fullName>
    </submittedName>
</protein>
<dbReference type="EMBL" id="FOWC01000004">
    <property type="protein sequence ID" value="SFP27082.1"/>
    <property type="molecule type" value="Genomic_DNA"/>
</dbReference>
<gene>
    <name evidence="3" type="ORF">SAMN05421854_104581</name>
</gene>
<dbReference type="Proteomes" id="UP000199137">
    <property type="component" value="Unassembled WGS sequence"/>
</dbReference>
<evidence type="ECO:0000313" key="3">
    <source>
        <dbReference type="EMBL" id="SFP27082.1"/>
    </source>
</evidence>
<feature type="chain" id="PRO_5039212993" evidence="2">
    <location>
        <begin position="30"/>
        <end position="280"/>
    </location>
</feature>
<proteinExistence type="predicted"/>
<evidence type="ECO:0000313" key="4">
    <source>
        <dbReference type="Proteomes" id="UP000199137"/>
    </source>
</evidence>